<proteinExistence type="predicted"/>
<dbReference type="InterPro" id="IPR036691">
    <property type="entry name" value="Endo/exonu/phosph_ase_sf"/>
</dbReference>
<evidence type="ECO:0000256" key="2">
    <source>
        <dbReference type="SAM" id="SignalP"/>
    </source>
</evidence>
<dbReference type="SMART" id="SM00089">
    <property type="entry name" value="PKD"/>
    <property type="match status" value="1"/>
</dbReference>
<gene>
    <name evidence="4" type="ORF">OLW01_10080</name>
</gene>
<keyword evidence="1" id="KW-0812">Transmembrane</keyword>
<dbReference type="InterPro" id="IPR005135">
    <property type="entry name" value="Endo/exonuclease/phosphatase"/>
</dbReference>
<evidence type="ECO:0000259" key="3">
    <source>
        <dbReference type="PROSITE" id="PS50093"/>
    </source>
</evidence>
<protein>
    <submittedName>
        <fullName evidence="4">Endonuclease/exonuclease/phosphatase family protein</fullName>
    </submittedName>
</protein>
<keyword evidence="5" id="KW-1185">Reference proteome</keyword>
<dbReference type="InterPro" id="IPR022409">
    <property type="entry name" value="PKD/Chitinase_dom"/>
</dbReference>
<name>A0ABY7AJV8_9ALTE</name>
<organism evidence="4 5">
    <name type="scientific">Catenovulum adriaticum</name>
    <dbReference type="NCBI Taxonomy" id="2984846"/>
    <lineage>
        <taxon>Bacteria</taxon>
        <taxon>Pseudomonadati</taxon>
        <taxon>Pseudomonadota</taxon>
        <taxon>Gammaproteobacteria</taxon>
        <taxon>Alteromonadales</taxon>
        <taxon>Alteromonadaceae</taxon>
        <taxon>Catenovulum</taxon>
    </lineage>
</organism>
<dbReference type="RefSeq" id="WP_268073777.1">
    <property type="nucleotide sequence ID" value="NZ_CP109965.1"/>
</dbReference>
<dbReference type="Gene3D" id="3.60.10.10">
    <property type="entry name" value="Endonuclease/exonuclease/phosphatase"/>
    <property type="match status" value="1"/>
</dbReference>
<evidence type="ECO:0000313" key="4">
    <source>
        <dbReference type="EMBL" id="WAJ69518.1"/>
    </source>
</evidence>
<dbReference type="Proteomes" id="UP001163726">
    <property type="component" value="Chromosome"/>
</dbReference>
<keyword evidence="4" id="KW-0255">Endonuclease</keyword>
<dbReference type="Gene3D" id="2.60.120.200">
    <property type="match status" value="1"/>
</dbReference>
<dbReference type="NCBIfam" id="NF038128">
    <property type="entry name" value="choice_anch_J"/>
    <property type="match status" value="1"/>
</dbReference>
<dbReference type="CDD" id="cd00146">
    <property type="entry name" value="PKD"/>
    <property type="match status" value="1"/>
</dbReference>
<dbReference type="Pfam" id="PF03372">
    <property type="entry name" value="Exo_endo_phos"/>
    <property type="match status" value="1"/>
</dbReference>
<keyword evidence="4" id="KW-0540">Nuclease</keyword>
<feature type="domain" description="PKD" evidence="3">
    <location>
        <begin position="220"/>
        <end position="261"/>
    </location>
</feature>
<dbReference type="Gene3D" id="2.60.40.10">
    <property type="entry name" value="Immunoglobulins"/>
    <property type="match status" value="1"/>
</dbReference>
<evidence type="ECO:0000256" key="1">
    <source>
        <dbReference type="SAM" id="Phobius"/>
    </source>
</evidence>
<dbReference type="Pfam" id="PF18911">
    <property type="entry name" value="PKD_4"/>
    <property type="match status" value="1"/>
</dbReference>
<keyword evidence="1" id="KW-0472">Membrane</keyword>
<accession>A0ABY7AJV8</accession>
<sequence length="701" mass="76903">MRKFQVSAIAALGLLNLNLNAASLFNENFEFGIDGQFTAVSVASDKDWFHDSFNGDTSASMNGYNGDTNSDDWLISPEIDLTQTAIDTAILTFTTRGRYDGQNLKLKVSTDYQPDASPEVATWTEVTFNIPTETSGGSGSDFVPSGDVDLAAYIGQKIHFAYHYKTTFDAGEVNGAWHVDAVNVELTGDDLALPLSGSLNSSLGDSFRSIDNVEFTATAAQGAGTPYQFSWDFGDGSTAMGASVNHQFDSGDYTVTLTIADKDATNSIVLTKDISVAQTNEYSVDAKISASDIRVATFNVSMEAENYESDDSTVVSQGAQILADELAAGDNAQIKNIAEIIQRVRPDMVLLNEFDYIADANSGIEMFISQYLNVAQAEDVNSIDYPYYFVAPSNTGTPTNFDLDNNGTATGTQNDAYGFGQFEGHYAMVFISRFPIEQEDVRTFQKFLWKDMPGNLMPTDPATGENWYNEAETNEFRLSSKSHWDIPVNVDGELIHILASHPTPPTFDGAEDRNGTRNHDEVRFWADYVNPENSAYIYDDNGAFSGLTENARFVIVGDLNASVEGDAYDGTINQLLNNEYVYADFAPSSEGGLENDESNPLSPYHTASWQMRADYVLSSEFGLMAKQGSVFWPAENDNLYSLISSRTASSDHRLVWLDVAITDVKSDEEDKEDDFVIGSGTWTFYGIALLGLLSALRKRNR</sequence>
<keyword evidence="1" id="KW-1133">Transmembrane helix</keyword>
<feature type="chain" id="PRO_5046015467" evidence="2">
    <location>
        <begin position="22"/>
        <end position="701"/>
    </location>
</feature>
<dbReference type="PROSITE" id="PS50093">
    <property type="entry name" value="PKD"/>
    <property type="match status" value="1"/>
</dbReference>
<dbReference type="EMBL" id="CP109965">
    <property type="protein sequence ID" value="WAJ69518.1"/>
    <property type="molecule type" value="Genomic_DNA"/>
</dbReference>
<dbReference type="GO" id="GO:0004519">
    <property type="term" value="F:endonuclease activity"/>
    <property type="evidence" value="ECO:0007669"/>
    <property type="project" value="UniProtKB-KW"/>
</dbReference>
<dbReference type="InterPro" id="IPR000601">
    <property type="entry name" value="PKD_dom"/>
</dbReference>
<keyword evidence="4" id="KW-0378">Hydrolase</keyword>
<dbReference type="SUPFAM" id="SSF49299">
    <property type="entry name" value="PKD domain"/>
    <property type="match status" value="1"/>
</dbReference>
<keyword evidence="2" id="KW-0732">Signal</keyword>
<feature type="transmembrane region" description="Helical" evidence="1">
    <location>
        <begin position="675"/>
        <end position="696"/>
    </location>
</feature>
<dbReference type="InterPro" id="IPR035986">
    <property type="entry name" value="PKD_dom_sf"/>
</dbReference>
<dbReference type="SUPFAM" id="SSF56219">
    <property type="entry name" value="DNase I-like"/>
    <property type="match status" value="1"/>
</dbReference>
<dbReference type="InterPro" id="IPR013783">
    <property type="entry name" value="Ig-like_fold"/>
</dbReference>
<reference evidence="4" key="1">
    <citation type="submission" date="2022-10" db="EMBL/GenBank/DDBJ databases">
        <title>Catenovulum adriacola sp. nov. isolated in the Harbour of Susak.</title>
        <authorList>
            <person name="Schoch T."/>
            <person name="Reich S.J."/>
            <person name="Stoeferle S."/>
            <person name="Flaiz M."/>
            <person name="Kazda M."/>
            <person name="Riedel C.U."/>
            <person name="Duerre P."/>
        </authorList>
    </citation>
    <scope>NUCLEOTIDE SEQUENCE</scope>
    <source>
        <strain evidence="4">TS8</strain>
    </source>
</reference>
<feature type="signal peptide" evidence="2">
    <location>
        <begin position="1"/>
        <end position="21"/>
    </location>
</feature>
<evidence type="ECO:0000313" key="5">
    <source>
        <dbReference type="Proteomes" id="UP001163726"/>
    </source>
</evidence>